<protein>
    <submittedName>
        <fullName evidence="2">Glycerophosphoryl diester phosphodiesterase</fullName>
    </submittedName>
</protein>
<sequence>MNLLAPFINGPIAHRTLHNVKLGIPENSWEGLEAAISHGLAIEIDLQLSHDGIPVVFHDYKLDRVTDEVGLISDRSAAELEKIVLKGGKKGIPRFDTFMSCVGGRVPVLIELKDQDGALGNNPSMFENAVCKVLDNYHGAVAIMSFNPFMIEKCAKLSPNIPRGLITEIFKENEWPNVSKSRCDELTKISDYSMSGATFISHDHLDLNSDVVSDLKTAGATIFCWTVRSQSQDIEARKVADSVTFENYLPDGL</sequence>
<dbReference type="InterPro" id="IPR030395">
    <property type="entry name" value="GP_PDE_dom"/>
</dbReference>
<dbReference type="GO" id="GO:0008081">
    <property type="term" value="F:phosphoric diester hydrolase activity"/>
    <property type="evidence" value="ECO:0007669"/>
    <property type="project" value="InterPro"/>
</dbReference>
<proteinExistence type="predicted"/>
<evidence type="ECO:0000259" key="1">
    <source>
        <dbReference type="PROSITE" id="PS51704"/>
    </source>
</evidence>
<dbReference type="Gene3D" id="3.20.20.190">
    <property type="entry name" value="Phosphatidylinositol (PI) phosphodiesterase"/>
    <property type="match status" value="1"/>
</dbReference>
<dbReference type="EMBL" id="GU474941">
    <property type="protein sequence ID" value="ADI20418.1"/>
    <property type="molecule type" value="Genomic_DNA"/>
</dbReference>
<reference evidence="2" key="1">
    <citation type="journal article" date="2011" name="Environ. Microbiol.">
        <title>Time-series analyses of Monterey Bay coastal microbial picoplankton using a 'genome proxy' microarray.</title>
        <authorList>
            <person name="Rich V.I."/>
            <person name="Pham V.D."/>
            <person name="Eppley J."/>
            <person name="Shi Y."/>
            <person name="DeLong E.F."/>
        </authorList>
    </citation>
    <scope>NUCLEOTIDE SEQUENCE</scope>
</reference>
<dbReference type="Pfam" id="PF03009">
    <property type="entry name" value="GDPD"/>
    <property type="match status" value="1"/>
</dbReference>
<dbReference type="AlphaFoldDB" id="E0Y177"/>
<dbReference type="PROSITE" id="PS51704">
    <property type="entry name" value="GP_PDE"/>
    <property type="match status" value="1"/>
</dbReference>
<dbReference type="InterPro" id="IPR017946">
    <property type="entry name" value="PLC-like_Pdiesterase_TIM-brl"/>
</dbReference>
<feature type="domain" description="GP-PDE" evidence="1">
    <location>
        <begin position="9"/>
        <end position="253"/>
    </location>
</feature>
<name>E0Y177_9PROT</name>
<dbReference type="PANTHER" id="PTHR46211">
    <property type="entry name" value="GLYCEROPHOSPHORYL DIESTER PHOSPHODIESTERASE"/>
    <property type="match status" value="1"/>
</dbReference>
<dbReference type="GO" id="GO:0006629">
    <property type="term" value="P:lipid metabolic process"/>
    <property type="evidence" value="ECO:0007669"/>
    <property type="project" value="InterPro"/>
</dbReference>
<accession>E0Y177</accession>
<evidence type="ECO:0000313" key="2">
    <source>
        <dbReference type="EMBL" id="ADI20418.1"/>
    </source>
</evidence>
<dbReference type="PANTHER" id="PTHR46211:SF1">
    <property type="entry name" value="GLYCEROPHOSPHODIESTER PHOSPHODIESTERASE, CYTOPLASMIC"/>
    <property type="match status" value="1"/>
</dbReference>
<dbReference type="SUPFAM" id="SSF51695">
    <property type="entry name" value="PLC-like phosphodiesterases"/>
    <property type="match status" value="1"/>
</dbReference>
<organism evidence="2">
    <name type="scientific">uncultured alpha proteobacterium EB080_L43F08</name>
    <dbReference type="NCBI Taxonomy" id="710797"/>
    <lineage>
        <taxon>Bacteria</taxon>
        <taxon>Pseudomonadati</taxon>
        <taxon>Pseudomonadota</taxon>
        <taxon>Alphaproteobacteria</taxon>
        <taxon>environmental samples</taxon>
    </lineage>
</organism>